<sequence length="758" mass="81385">MADVAGNETDQGAAARKSDDAWVQQGKLDPQLLMAAHCHDSKRLKELLRVNINDEDHADGGGIGMVGAAPASEAVVIVDVVPRRPPPPSPAASGAPPPPPPPDEGMTMEGDSLLHVVAACGDGDDDCLDCAKMIVHDKKHKGGGGAAAMRLALEARNSNGDTPLHRAAAAGNARMISCLLDLVACTAADDDEAAAIMKALVRTQNKRGETALHQAVRAPAATKVACVDRLMDVDPELACIPFPHQQEDAASPLYLAISLGELGIARHLHSKSKGNVSYSGPDGRNVLHAAVHRGQAAALPMVLEWLKKDPKAMEDDDMPRQQEEGQGHADLLSHLTSQRDKENGSTPLHLAASWSGLPSANWFHRTHPYFWGWSGSPARMLLDANESMAYQPDKRGLYPIHVAAGAGSLRVVKALLGKCPECAVLRDAEGRTFLHVAVEEGRYGVVKYVCRQNPGLASSSILNAQDKNGDTPLHRAVHAGYSGIFYCLVRNPWVRLDVQNNKGRRPIDVSWSTMPLRVYYAWDPRIHIQKYLLRVGAPYGESRGDLFGQKHVLRKEDEDKISENLTAAVQVMCIFSVLITTVTFASAFTLPGGSRSAGDAGGGVPGTPVLAGSSYVFDAFILSDALAFIFSLYATSLLLYAGVPYGTLNARFSNINLAYTLLWHAGRSLLAAFALGLYVVLLPVARTIAIAVAVLMVIIAIGFLKASEGINSMIVIGRIPIPAVWNVVLGWVVYVLDHFWSTIIIFGLPAIRKWGNLP</sequence>
<dbReference type="Proteomes" id="UP000807115">
    <property type="component" value="Chromosome 7"/>
</dbReference>
<evidence type="ECO:0000256" key="1">
    <source>
        <dbReference type="ARBA" id="ARBA00004141"/>
    </source>
</evidence>
<feature type="domain" description="PGG" evidence="10">
    <location>
        <begin position="563"/>
        <end position="680"/>
    </location>
</feature>
<evidence type="ECO:0000259" key="10">
    <source>
        <dbReference type="Pfam" id="PF13962"/>
    </source>
</evidence>
<evidence type="ECO:0000256" key="3">
    <source>
        <dbReference type="ARBA" id="ARBA00022737"/>
    </source>
</evidence>
<dbReference type="AlphaFoldDB" id="A0A921QLN7"/>
<dbReference type="OrthoDB" id="678826at2759"/>
<evidence type="ECO:0000256" key="7">
    <source>
        <dbReference type="PROSITE-ProRule" id="PRU00023"/>
    </source>
</evidence>
<evidence type="ECO:0000313" key="12">
    <source>
        <dbReference type="Proteomes" id="UP000807115"/>
    </source>
</evidence>
<dbReference type="KEGG" id="sbi:8076427"/>
<name>A0A921QLN7_SORBI</name>
<feature type="repeat" description="ANK" evidence="7">
    <location>
        <begin position="159"/>
        <end position="191"/>
    </location>
</feature>
<evidence type="ECO:0000256" key="9">
    <source>
        <dbReference type="SAM" id="Phobius"/>
    </source>
</evidence>
<keyword evidence="4 9" id="KW-1133">Transmembrane helix</keyword>
<dbReference type="Pfam" id="PF13962">
    <property type="entry name" value="PGG"/>
    <property type="match status" value="1"/>
</dbReference>
<comment type="subcellular location">
    <subcellularLocation>
        <location evidence="1">Membrane</location>
        <topology evidence="1">Multi-pass membrane protein</topology>
    </subcellularLocation>
</comment>
<keyword evidence="5 7" id="KW-0040">ANK repeat</keyword>
<feature type="compositionally biased region" description="Pro residues" evidence="8">
    <location>
        <begin position="83"/>
        <end position="103"/>
    </location>
</feature>
<comment type="caution">
    <text evidence="11">The sequence shown here is derived from an EMBL/GenBank/DDBJ whole genome shotgun (WGS) entry which is preliminary data.</text>
</comment>
<gene>
    <name evidence="11" type="ORF">BDA96_07G101300</name>
</gene>
<dbReference type="PANTHER" id="PTHR24186:SF50">
    <property type="entry name" value="ANKYRIN REPEAT-CONTAINING PROTEIN ITN1-LIKE ISOFORM X1"/>
    <property type="match status" value="1"/>
</dbReference>
<feature type="transmembrane region" description="Helical" evidence="9">
    <location>
        <begin position="727"/>
        <end position="751"/>
    </location>
</feature>
<evidence type="ECO:0000256" key="5">
    <source>
        <dbReference type="ARBA" id="ARBA00023043"/>
    </source>
</evidence>
<feature type="region of interest" description="Disordered" evidence="8">
    <location>
        <begin position="81"/>
        <end position="108"/>
    </location>
</feature>
<dbReference type="Gene3D" id="1.25.40.20">
    <property type="entry name" value="Ankyrin repeat-containing domain"/>
    <property type="match status" value="1"/>
</dbReference>
<organism evidence="11 12">
    <name type="scientific">Sorghum bicolor</name>
    <name type="common">Sorghum</name>
    <name type="synonym">Sorghum vulgare</name>
    <dbReference type="NCBI Taxonomy" id="4558"/>
    <lineage>
        <taxon>Eukaryota</taxon>
        <taxon>Viridiplantae</taxon>
        <taxon>Streptophyta</taxon>
        <taxon>Embryophyta</taxon>
        <taxon>Tracheophyta</taxon>
        <taxon>Spermatophyta</taxon>
        <taxon>Magnoliopsida</taxon>
        <taxon>Liliopsida</taxon>
        <taxon>Poales</taxon>
        <taxon>Poaceae</taxon>
        <taxon>PACMAD clade</taxon>
        <taxon>Panicoideae</taxon>
        <taxon>Andropogonodae</taxon>
        <taxon>Andropogoneae</taxon>
        <taxon>Sorghinae</taxon>
        <taxon>Sorghum</taxon>
    </lineage>
</organism>
<evidence type="ECO:0000313" key="11">
    <source>
        <dbReference type="EMBL" id="KAG0523175.1"/>
    </source>
</evidence>
<evidence type="ECO:0000256" key="8">
    <source>
        <dbReference type="SAM" id="MobiDB-lite"/>
    </source>
</evidence>
<accession>A0A921QLN7</accession>
<dbReference type="Pfam" id="PF12796">
    <property type="entry name" value="Ank_2"/>
    <property type="match status" value="1"/>
</dbReference>
<dbReference type="Gramene" id="EER88274">
    <property type="protein sequence ID" value="EER88274"/>
    <property type="gene ID" value="SORBI_3010G124200"/>
</dbReference>
<evidence type="ECO:0000256" key="4">
    <source>
        <dbReference type="ARBA" id="ARBA00022989"/>
    </source>
</evidence>
<reference evidence="11" key="1">
    <citation type="journal article" date="2019" name="BMC Genomics">
        <title>A new reference genome for Sorghum bicolor reveals high levels of sequence similarity between sweet and grain genotypes: implications for the genetics of sugar metabolism.</title>
        <authorList>
            <person name="Cooper E.A."/>
            <person name="Brenton Z.W."/>
            <person name="Flinn B.S."/>
            <person name="Jenkins J."/>
            <person name="Shu S."/>
            <person name="Flowers D."/>
            <person name="Luo F."/>
            <person name="Wang Y."/>
            <person name="Xia P."/>
            <person name="Barry K."/>
            <person name="Daum C."/>
            <person name="Lipzen A."/>
            <person name="Yoshinaga Y."/>
            <person name="Schmutz J."/>
            <person name="Saski C."/>
            <person name="Vermerris W."/>
            <person name="Kresovich S."/>
        </authorList>
    </citation>
    <scope>NUCLEOTIDE SEQUENCE</scope>
</reference>
<reference evidence="11" key="2">
    <citation type="submission" date="2020-10" db="EMBL/GenBank/DDBJ databases">
        <authorList>
            <person name="Cooper E.A."/>
            <person name="Brenton Z.W."/>
            <person name="Flinn B.S."/>
            <person name="Jenkins J."/>
            <person name="Shu S."/>
            <person name="Flowers D."/>
            <person name="Luo F."/>
            <person name="Wang Y."/>
            <person name="Xia P."/>
            <person name="Barry K."/>
            <person name="Daum C."/>
            <person name="Lipzen A."/>
            <person name="Yoshinaga Y."/>
            <person name="Schmutz J."/>
            <person name="Saski C."/>
            <person name="Vermerris W."/>
            <person name="Kresovich S."/>
        </authorList>
    </citation>
    <scope>NUCLEOTIDE SEQUENCE</scope>
</reference>
<dbReference type="InterPro" id="IPR002110">
    <property type="entry name" value="Ankyrin_rpt"/>
</dbReference>
<feature type="transmembrane region" description="Helical" evidence="9">
    <location>
        <begin position="688"/>
        <end position="707"/>
    </location>
</feature>
<dbReference type="InterPro" id="IPR026961">
    <property type="entry name" value="PGG_dom"/>
</dbReference>
<dbReference type="PROSITE" id="PS50088">
    <property type="entry name" value="ANK_REPEAT"/>
    <property type="match status" value="1"/>
</dbReference>
<evidence type="ECO:0000256" key="6">
    <source>
        <dbReference type="ARBA" id="ARBA00023136"/>
    </source>
</evidence>
<dbReference type="InterPro" id="IPR036770">
    <property type="entry name" value="Ankyrin_rpt-contain_sf"/>
</dbReference>
<proteinExistence type="predicted"/>
<evidence type="ECO:0000256" key="2">
    <source>
        <dbReference type="ARBA" id="ARBA00022692"/>
    </source>
</evidence>
<feature type="region of interest" description="Disordered" evidence="8">
    <location>
        <begin position="1"/>
        <end position="23"/>
    </location>
</feature>
<dbReference type="EMBL" id="CM027686">
    <property type="protein sequence ID" value="KAG0523175.1"/>
    <property type="molecule type" value="Genomic_DNA"/>
</dbReference>
<dbReference type="SUPFAM" id="SSF48403">
    <property type="entry name" value="Ankyrin repeat"/>
    <property type="match status" value="1"/>
</dbReference>
<keyword evidence="3" id="KW-0677">Repeat</keyword>
<dbReference type="Pfam" id="PF13637">
    <property type="entry name" value="Ank_4"/>
    <property type="match status" value="1"/>
</dbReference>
<feature type="transmembrane region" description="Helical" evidence="9">
    <location>
        <begin position="619"/>
        <end position="641"/>
    </location>
</feature>
<keyword evidence="2 9" id="KW-0812">Transmembrane</keyword>
<dbReference type="SMART" id="SM00248">
    <property type="entry name" value="ANK"/>
    <property type="match status" value="8"/>
</dbReference>
<dbReference type="GO" id="GO:0016020">
    <property type="term" value="C:membrane"/>
    <property type="evidence" value="ECO:0007669"/>
    <property type="project" value="UniProtKB-SubCell"/>
</dbReference>
<protein>
    <recommendedName>
        <fullName evidence="10">PGG domain-containing protein</fullName>
    </recommendedName>
</protein>
<dbReference type="OMA" id="AYETDNA"/>
<feature type="transmembrane region" description="Helical" evidence="9">
    <location>
        <begin position="567"/>
        <end position="590"/>
    </location>
</feature>
<keyword evidence="6 9" id="KW-0472">Membrane</keyword>
<feature type="transmembrane region" description="Helical" evidence="9">
    <location>
        <begin position="661"/>
        <end position="681"/>
    </location>
</feature>
<dbReference type="PROSITE" id="PS50297">
    <property type="entry name" value="ANK_REP_REGION"/>
    <property type="match status" value="1"/>
</dbReference>
<dbReference type="PANTHER" id="PTHR24186">
    <property type="entry name" value="PROTEIN PHOSPHATASE 1 REGULATORY SUBUNIT"/>
    <property type="match status" value="1"/>
</dbReference>